<evidence type="ECO:0000256" key="16">
    <source>
        <dbReference type="ARBA" id="ARBA00046528"/>
    </source>
</evidence>
<reference evidence="19" key="1">
    <citation type="submission" date="2025-08" db="UniProtKB">
        <authorList>
            <consortium name="RefSeq"/>
        </authorList>
    </citation>
    <scope>IDENTIFICATION</scope>
    <source>
        <strain evidence="19">USDA-PBARC FA_bdor</strain>
        <tissue evidence="19">Whole organism</tissue>
    </source>
</reference>
<comment type="subunit">
    <text evidence="16">Complex I is composed of 45 different subunits. Interacts with BCAP31.</text>
</comment>
<evidence type="ECO:0000256" key="5">
    <source>
        <dbReference type="ARBA" id="ARBA00022448"/>
    </source>
</evidence>
<evidence type="ECO:0000256" key="12">
    <source>
        <dbReference type="ARBA" id="ARBA00023128"/>
    </source>
</evidence>
<name>A0A9R1TUM5_9HYME</name>
<evidence type="ECO:0000256" key="14">
    <source>
        <dbReference type="ARBA" id="ARBA00030753"/>
    </source>
</evidence>
<dbReference type="GeneID" id="105262975"/>
<evidence type="ECO:0000256" key="8">
    <source>
        <dbReference type="ARBA" id="ARBA00022792"/>
    </source>
</evidence>
<dbReference type="Pfam" id="PF10183">
    <property type="entry name" value="ESSS"/>
    <property type="match status" value="1"/>
</dbReference>
<keyword evidence="10" id="KW-0249">Electron transport</keyword>
<dbReference type="PANTHER" id="PTHR13327">
    <property type="entry name" value="NADH-UBIQUINONE OXIDOREDUCTASE ESSS SUBUNIT, MITOCHONDRIAL PRECURSOR"/>
    <property type="match status" value="1"/>
</dbReference>
<evidence type="ECO:0000256" key="15">
    <source>
        <dbReference type="ARBA" id="ARBA00031387"/>
    </source>
</evidence>
<evidence type="ECO:0000256" key="7">
    <source>
        <dbReference type="ARBA" id="ARBA00022692"/>
    </source>
</evidence>
<evidence type="ECO:0000256" key="6">
    <source>
        <dbReference type="ARBA" id="ARBA00022660"/>
    </source>
</evidence>
<evidence type="ECO:0000256" key="3">
    <source>
        <dbReference type="ARBA" id="ARBA00008915"/>
    </source>
</evidence>
<feature type="compositionally biased region" description="Polar residues" evidence="17">
    <location>
        <begin position="29"/>
        <end position="43"/>
    </location>
</feature>
<dbReference type="PANTHER" id="PTHR13327:SF0">
    <property type="entry name" value="NADH DEHYDROGENASE [UBIQUINONE] 1 BETA SUBCOMPLEX SUBUNIT 11, MITOCHONDRIAL"/>
    <property type="match status" value="1"/>
</dbReference>
<dbReference type="AlphaFoldDB" id="A0A9R1TUM5"/>
<dbReference type="InterPro" id="IPR019329">
    <property type="entry name" value="NADH_UbQ_OxRdtase_ESSS_su"/>
</dbReference>
<evidence type="ECO:0000256" key="13">
    <source>
        <dbReference type="ARBA" id="ARBA00023136"/>
    </source>
</evidence>
<dbReference type="Proteomes" id="UP000694866">
    <property type="component" value="Unplaced"/>
</dbReference>
<dbReference type="CTD" id="42282"/>
<evidence type="ECO:0000256" key="11">
    <source>
        <dbReference type="ARBA" id="ARBA00022989"/>
    </source>
</evidence>
<dbReference type="RefSeq" id="XP_011297203.1">
    <property type="nucleotide sequence ID" value="XM_011298901.1"/>
</dbReference>
<keyword evidence="12" id="KW-0496">Mitochondrion</keyword>
<dbReference type="OrthoDB" id="5917019at2759"/>
<evidence type="ECO:0000256" key="2">
    <source>
        <dbReference type="ARBA" id="ARBA00004434"/>
    </source>
</evidence>
<keyword evidence="7" id="KW-0812">Transmembrane</keyword>
<keyword evidence="13" id="KW-0472">Membrane</keyword>
<keyword evidence="11" id="KW-1133">Transmembrane helix</keyword>
<comment type="subcellular location">
    <subcellularLocation>
        <location evidence="2">Mitochondrion inner membrane</location>
        <topology evidence="2">Single-pass membrane protein</topology>
    </subcellularLocation>
</comment>
<dbReference type="KEGG" id="fas:105262975"/>
<evidence type="ECO:0000256" key="10">
    <source>
        <dbReference type="ARBA" id="ARBA00022982"/>
    </source>
</evidence>
<feature type="region of interest" description="Disordered" evidence="17">
    <location>
        <begin position="24"/>
        <end position="52"/>
    </location>
</feature>
<comment type="function">
    <text evidence="1">Accessory subunit of the mitochondrial membrane respiratory chain NADH dehydrogenase (Complex I), that is believed not to be involved in catalysis. Complex I functions in the transfer of electrons from NADH to the respiratory chain. The immediate electron acceptor for the enzyme is believed to be ubiquinone.</text>
</comment>
<proteinExistence type="inferred from homology"/>
<keyword evidence="8" id="KW-0999">Mitochondrion inner membrane</keyword>
<evidence type="ECO:0000256" key="4">
    <source>
        <dbReference type="ARBA" id="ARBA00018632"/>
    </source>
</evidence>
<protein>
    <recommendedName>
        <fullName evidence="4">NADH dehydrogenase [ubiquinone] 1 beta subcomplex subunit 11, mitochondrial</fullName>
    </recommendedName>
    <alternativeName>
        <fullName evidence="15">Complex I-ESSS</fullName>
    </alternativeName>
    <alternativeName>
        <fullName evidence="14">NADH-ubiquinone oxidoreductase ESSS subunit</fullName>
    </alternativeName>
</protein>
<evidence type="ECO:0000256" key="17">
    <source>
        <dbReference type="SAM" id="MobiDB-lite"/>
    </source>
</evidence>
<sequence>MANLMRLGAAKFLRGLTRASSPKELVKRSINTSSKPPQASHTPAATCDEPLPQQSNNWISWGFSEDDETLDRFGAHLTFFTSVSLCLILGGTILAYTPDPKLREWAQREGYLQLRYREENGLPLISRNYIDPSKIYIPSDEELGDTEIII</sequence>
<keyword evidence="6" id="KW-0679">Respiratory chain</keyword>
<organism evidence="18 19">
    <name type="scientific">Fopius arisanus</name>
    <dbReference type="NCBI Taxonomy" id="64838"/>
    <lineage>
        <taxon>Eukaryota</taxon>
        <taxon>Metazoa</taxon>
        <taxon>Ecdysozoa</taxon>
        <taxon>Arthropoda</taxon>
        <taxon>Hexapoda</taxon>
        <taxon>Insecta</taxon>
        <taxon>Pterygota</taxon>
        <taxon>Neoptera</taxon>
        <taxon>Endopterygota</taxon>
        <taxon>Hymenoptera</taxon>
        <taxon>Apocrita</taxon>
        <taxon>Ichneumonoidea</taxon>
        <taxon>Braconidae</taxon>
        <taxon>Opiinae</taxon>
        <taxon>Fopius</taxon>
    </lineage>
</organism>
<evidence type="ECO:0000313" key="18">
    <source>
        <dbReference type="Proteomes" id="UP000694866"/>
    </source>
</evidence>
<evidence type="ECO:0000256" key="9">
    <source>
        <dbReference type="ARBA" id="ARBA00022946"/>
    </source>
</evidence>
<dbReference type="GO" id="GO:0005743">
    <property type="term" value="C:mitochondrial inner membrane"/>
    <property type="evidence" value="ECO:0007669"/>
    <property type="project" value="UniProtKB-SubCell"/>
</dbReference>
<evidence type="ECO:0000256" key="1">
    <source>
        <dbReference type="ARBA" id="ARBA00003195"/>
    </source>
</evidence>
<keyword evidence="18" id="KW-1185">Reference proteome</keyword>
<accession>A0A9R1TUM5</accession>
<evidence type="ECO:0000313" key="19">
    <source>
        <dbReference type="RefSeq" id="XP_011297203.1"/>
    </source>
</evidence>
<keyword evidence="9" id="KW-0809">Transit peptide</keyword>
<gene>
    <name evidence="19" type="primary">NP15.6</name>
</gene>
<comment type="similarity">
    <text evidence="3">Belongs to the complex I NDUFB11 subunit family.</text>
</comment>
<keyword evidence="5" id="KW-0813">Transport</keyword>